<accession>A0A409XQM1</accession>
<dbReference type="Proteomes" id="UP000283269">
    <property type="component" value="Unassembled WGS sequence"/>
</dbReference>
<name>A0A409XQM1_PSICY</name>
<proteinExistence type="predicted"/>
<evidence type="ECO:0000313" key="3">
    <source>
        <dbReference type="EMBL" id="PPQ93102.1"/>
    </source>
</evidence>
<dbReference type="EMBL" id="NHYD01000855">
    <property type="protein sequence ID" value="PPQ93102.1"/>
    <property type="molecule type" value="Genomic_DNA"/>
</dbReference>
<sequence>MSTSIFSFLQKPPPRLPFLLPLPLLALIPLQASFPPIAPSATQPLNPLRLSRRPGPDRGQERGKKNSYVDSDSTSTQIRVVQWQGAGRIRRATREGWIDIGWIWRLAIGFGLDLGLGLGTWVWSGLDGRMNGQAPRKGDLKHPVRNQRQVRGERRRRETTQARMRKRDEDREESEAECAEAGDGPAKRAGKSEGGGWIDVVPKKK</sequence>
<comment type="caution">
    <text evidence="3">The sequence shown here is derived from an EMBL/GenBank/DDBJ whole genome shotgun (WGS) entry which is preliminary data.</text>
</comment>
<keyword evidence="2" id="KW-0732">Signal</keyword>
<keyword evidence="4" id="KW-1185">Reference proteome</keyword>
<protein>
    <submittedName>
        <fullName evidence="3">Uncharacterized protein</fullName>
    </submittedName>
</protein>
<feature type="signal peptide" evidence="2">
    <location>
        <begin position="1"/>
        <end position="32"/>
    </location>
</feature>
<feature type="chain" id="PRO_5019010312" evidence="2">
    <location>
        <begin position="33"/>
        <end position="205"/>
    </location>
</feature>
<feature type="compositionally biased region" description="Acidic residues" evidence="1">
    <location>
        <begin position="170"/>
        <end position="180"/>
    </location>
</feature>
<reference evidence="3 4" key="1">
    <citation type="journal article" date="2018" name="Evol. Lett.">
        <title>Horizontal gene cluster transfer increased hallucinogenic mushroom diversity.</title>
        <authorList>
            <person name="Reynolds H.T."/>
            <person name="Vijayakumar V."/>
            <person name="Gluck-Thaler E."/>
            <person name="Korotkin H.B."/>
            <person name="Matheny P.B."/>
            <person name="Slot J.C."/>
        </authorList>
    </citation>
    <scope>NUCLEOTIDE SEQUENCE [LARGE SCALE GENOMIC DNA]</scope>
    <source>
        <strain evidence="3 4">2631</strain>
    </source>
</reference>
<feature type="compositionally biased region" description="Basic and acidic residues" evidence="1">
    <location>
        <begin position="54"/>
        <end position="64"/>
    </location>
</feature>
<gene>
    <name evidence="3" type="ORF">CVT25_003134</name>
</gene>
<evidence type="ECO:0000313" key="4">
    <source>
        <dbReference type="Proteomes" id="UP000283269"/>
    </source>
</evidence>
<feature type="region of interest" description="Disordered" evidence="1">
    <location>
        <begin position="133"/>
        <end position="205"/>
    </location>
</feature>
<evidence type="ECO:0000256" key="2">
    <source>
        <dbReference type="SAM" id="SignalP"/>
    </source>
</evidence>
<feature type="region of interest" description="Disordered" evidence="1">
    <location>
        <begin position="41"/>
        <end position="73"/>
    </location>
</feature>
<dbReference type="AlphaFoldDB" id="A0A409XQM1"/>
<organism evidence="3 4">
    <name type="scientific">Psilocybe cyanescens</name>
    <dbReference type="NCBI Taxonomy" id="93625"/>
    <lineage>
        <taxon>Eukaryota</taxon>
        <taxon>Fungi</taxon>
        <taxon>Dikarya</taxon>
        <taxon>Basidiomycota</taxon>
        <taxon>Agaricomycotina</taxon>
        <taxon>Agaricomycetes</taxon>
        <taxon>Agaricomycetidae</taxon>
        <taxon>Agaricales</taxon>
        <taxon>Agaricineae</taxon>
        <taxon>Strophariaceae</taxon>
        <taxon>Psilocybe</taxon>
    </lineage>
</organism>
<feature type="compositionally biased region" description="Basic and acidic residues" evidence="1">
    <location>
        <begin position="150"/>
        <end position="160"/>
    </location>
</feature>
<dbReference type="InParanoid" id="A0A409XQM1"/>
<evidence type="ECO:0000256" key="1">
    <source>
        <dbReference type="SAM" id="MobiDB-lite"/>
    </source>
</evidence>